<dbReference type="RefSeq" id="XP_052948972.1">
    <property type="nucleotide sequence ID" value="XM_053090619.1"/>
</dbReference>
<dbReference type="EMBL" id="JAKWFO010000001">
    <property type="protein sequence ID" value="KAI9639195.1"/>
    <property type="molecule type" value="Genomic_DNA"/>
</dbReference>
<protein>
    <submittedName>
        <fullName evidence="2">Uncharacterized protein</fullName>
    </submittedName>
</protein>
<evidence type="ECO:0000313" key="2">
    <source>
        <dbReference type="EMBL" id="KAI9639195.1"/>
    </source>
</evidence>
<proteinExistence type="predicted"/>
<dbReference type="Proteomes" id="UP001164286">
    <property type="component" value="Unassembled WGS sequence"/>
</dbReference>
<organism evidence="2 3">
    <name type="scientific">Dioszegia hungarica</name>
    <dbReference type="NCBI Taxonomy" id="4972"/>
    <lineage>
        <taxon>Eukaryota</taxon>
        <taxon>Fungi</taxon>
        <taxon>Dikarya</taxon>
        <taxon>Basidiomycota</taxon>
        <taxon>Agaricomycotina</taxon>
        <taxon>Tremellomycetes</taxon>
        <taxon>Tremellales</taxon>
        <taxon>Bulleribasidiaceae</taxon>
        <taxon>Dioszegia</taxon>
    </lineage>
</organism>
<feature type="compositionally biased region" description="Acidic residues" evidence="1">
    <location>
        <begin position="407"/>
        <end position="427"/>
    </location>
</feature>
<reference evidence="2" key="1">
    <citation type="journal article" date="2022" name="G3 (Bethesda)">
        <title>High quality genome of the basidiomycete yeast Dioszegia hungarica PDD-24b-2 isolated from cloud water.</title>
        <authorList>
            <person name="Jarrige D."/>
            <person name="Haridas S."/>
            <person name="Bleykasten-Grosshans C."/>
            <person name="Joly M."/>
            <person name="Nadalig T."/>
            <person name="Sancelme M."/>
            <person name="Vuilleumier S."/>
            <person name="Grigoriev I.V."/>
            <person name="Amato P."/>
            <person name="Bringel F."/>
        </authorList>
    </citation>
    <scope>NUCLEOTIDE SEQUENCE</scope>
    <source>
        <strain evidence="2">PDD-24b-2</strain>
    </source>
</reference>
<comment type="caution">
    <text evidence="2">The sequence shown here is derived from an EMBL/GenBank/DDBJ whole genome shotgun (WGS) entry which is preliminary data.</text>
</comment>
<evidence type="ECO:0000313" key="3">
    <source>
        <dbReference type="Proteomes" id="UP001164286"/>
    </source>
</evidence>
<dbReference type="GeneID" id="77729824"/>
<evidence type="ECO:0000256" key="1">
    <source>
        <dbReference type="SAM" id="MobiDB-lite"/>
    </source>
</evidence>
<dbReference type="AlphaFoldDB" id="A0AA38LX35"/>
<gene>
    <name evidence="2" type="ORF">MKK02DRAFT_39486</name>
</gene>
<keyword evidence="3" id="KW-1185">Reference proteome</keyword>
<feature type="region of interest" description="Disordered" evidence="1">
    <location>
        <begin position="403"/>
        <end position="427"/>
    </location>
</feature>
<accession>A0AA38LX35</accession>
<sequence length="427" mass="48118">MTSEPRKQLVPQLLPELYPLIIQFLGNPDPAPLSQAPASCSKQPHLAVAMRVNRTFYKIAERLLYTHITIDHLLMHLVDLTRFRKEGRFALTKTMRVEYPEFGLEPTYTMMARNEGKQWRQNKDELWKRWGMMGAQKQQSREHDYARQLELLAPIFARRDLVKLGTVMPGLKAVAIASISGPQHTIWSTLRPARLHVECGQHFHRFLTSGNVEQTCVRDLAGYLAPPRHRFPPSDQIPGTRPLITLHFDSSEVDLLAFPPRIPTQWVYEGEADADWADVLQKLGAHIREITTARQTSPPLFPDEILNLRIYCSTAQTSSKVDADTILFNPSNLRPRAVRSSSPRPLSHADQADLAKELQHAVKWFVLCMLALLGTPVHDKVRWHTSAETPECTGCGCGSGPQLGAIEEIDSDSDEGESGESGEEEDN</sequence>
<name>A0AA38LX35_9TREE</name>